<feature type="non-terminal residue" evidence="2">
    <location>
        <position position="237"/>
    </location>
</feature>
<dbReference type="EMBL" id="BTRK01000003">
    <property type="protein sequence ID" value="GMR41184.1"/>
    <property type="molecule type" value="Genomic_DNA"/>
</dbReference>
<reference evidence="3" key="1">
    <citation type="submission" date="2022-10" db="EMBL/GenBank/DDBJ databases">
        <title>Genome assembly of Pristionchus species.</title>
        <authorList>
            <person name="Yoshida K."/>
            <person name="Sommer R.J."/>
        </authorList>
    </citation>
    <scope>NUCLEOTIDE SEQUENCE [LARGE SCALE GENOMIC DNA]</scope>
    <source>
        <strain evidence="3">RS5460</strain>
    </source>
</reference>
<dbReference type="Proteomes" id="UP001328107">
    <property type="component" value="Unassembled WGS sequence"/>
</dbReference>
<feature type="compositionally biased region" description="Polar residues" evidence="1">
    <location>
        <begin position="226"/>
        <end position="237"/>
    </location>
</feature>
<organism evidence="2 3">
    <name type="scientific">Pristionchus mayeri</name>
    <dbReference type="NCBI Taxonomy" id="1317129"/>
    <lineage>
        <taxon>Eukaryota</taxon>
        <taxon>Metazoa</taxon>
        <taxon>Ecdysozoa</taxon>
        <taxon>Nematoda</taxon>
        <taxon>Chromadorea</taxon>
        <taxon>Rhabditida</taxon>
        <taxon>Rhabditina</taxon>
        <taxon>Diplogasteromorpha</taxon>
        <taxon>Diplogasteroidea</taxon>
        <taxon>Neodiplogasteridae</taxon>
        <taxon>Pristionchus</taxon>
    </lineage>
</organism>
<feature type="compositionally biased region" description="Basic and acidic residues" evidence="1">
    <location>
        <begin position="205"/>
        <end position="222"/>
    </location>
</feature>
<protein>
    <submittedName>
        <fullName evidence="2">Uncharacterized protein</fullName>
    </submittedName>
</protein>
<keyword evidence="3" id="KW-1185">Reference proteome</keyword>
<proteinExistence type="predicted"/>
<feature type="region of interest" description="Disordered" evidence="1">
    <location>
        <begin position="205"/>
        <end position="237"/>
    </location>
</feature>
<evidence type="ECO:0000313" key="2">
    <source>
        <dbReference type="EMBL" id="GMR41184.1"/>
    </source>
</evidence>
<evidence type="ECO:0000256" key="1">
    <source>
        <dbReference type="SAM" id="MobiDB-lite"/>
    </source>
</evidence>
<comment type="caution">
    <text evidence="2">The sequence shown here is derived from an EMBL/GenBank/DDBJ whole genome shotgun (WGS) entry which is preliminary data.</text>
</comment>
<sequence>LLLLLLLLGHGRGGMVVVGKRELQVIKGEEGGGRNGQRRTDVRRACREELWSGEEGCGCCSGRRVGWQLLLHRLRGLQMVRAHGHQTHRIVVHERLHEHLRVLQVGGEWLLQPLLHLLHAHRRLQVGAALHRPDLRLRLHHHGDSAARSTRSSLSLLHVLHGLRTVAALVLHCMVEEPVVEGCSCLRTSCKVALRVQVLVDVSEEGRGGGDGGRRDGRRPAHSETLAPTTTTASRVV</sequence>
<gene>
    <name evidence="2" type="ORF">PMAYCL1PPCAC_11379</name>
</gene>
<feature type="non-terminal residue" evidence="2">
    <location>
        <position position="1"/>
    </location>
</feature>
<name>A0AAN4ZJT7_9BILA</name>
<accession>A0AAN4ZJT7</accession>
<evidence type="ECO:0000313" key="3">
    <source>
        <dbReference type="Proteomes" id="UP001328107"/>
    </source>
</evidence>
<dbReference type="AlphaFoldDB" id="A0AAN4ZJT7"/>